<dbReference type="OrthoDB" id="531045at2"/>
<proteinExistence type="predicted"/>
<reference evidence="2" key="1">
    <citation type="submission" date="2017-05" db="EMBL/GenBank/DDBJ databases">
        <title>Physiological properties and genetic analysis related to exopolysaccharide production of fresh-water unicellular cyanobacterium Aphanothece sacrum, Suizenji Nori, that has been cultured as a food source in Japan.</title>
        <authorList>
            <person name="Kanesaki Y."/>
            <person name="Yoshikawa S."/>
            <person name="Ohki K."/>
        </authorList>
    </citation>
    <scope>NUCLEOTIDE SEQUENCE [LARGE SCALE GENOMIC DNA]</scope>
    <source>
        <strain evidence="2">FPU1</strain>
    </source>
</reference>
<protein>
    <submittedName>
        <fullName evidence="1">GTP-binding protein</fullName>
    </submittedName>
</protein>
<sequence length="115" mass="13168">MARYTSSYIATVSLKQLPPLLNQILESCEFEVIYQAIDYIMAREIPGKVTFSKLVTVEVLIESTAAKENEVPVNWVIKNDELPLQVENHCQQKFQKIEQAINKNSQWRLIASVSN</sequence>
<comment type="caution">
    <text evidence="1">The sequence shown here is derived from an EMBL/GenBank/DDBJ whole genome shotgun (WGS) entry which is preliminary data.</text>
</comment>
<dbReference type="EMBL" id="BDQK01000003">
    <property type="protein sequence ID" value="GBF79528.1"/>
    <property type="molecule type" value="Genomic_DNA"/>
</dbReference>
<organism evidence="1 2">
    <name type="scientific">Aphanothece sacrum FPU1</name>
    <dbReference type="NCBI Taxonomy" id="1920663"/>
    <lineage>
        <taxon>Bacteria</taxon>
        <taxon>Bacillati</taxon>
        <taxon>Cyanobacteriota</taxon>
        <taxon>Cyanophyceae</taxon>
        <taxon>Oscillatoriophycideae</taxon>
        <taxon>Chroococcales</taxon>
        <taxon>Aphanothecaceae</taxon>
        <taxon>Aphanothece</taxon>
    </lineage>
</organism>
<dbReference type="RefSeq" id="WP_124972216.1">
    <property type="nucleotide sequence ID" value="NZ_BDQK01000003.1"/>
</dbReference>
<keyword evidence="2" id="KW-1185">Reference proteome</keyword>
<evidence type="ECO:0000313" key="2">
    <source>
        <dbReference type="Proteomes" id="UP000287247"/>
    </source>
</evidence>
<gene>
    <name evidence="1" type="ORF">AsFPU1_0924</name>
</gene>
<name>A0A401IE24_APHSA</name>
<dbReference type="AlphaFoldDB" id="A0A401IE24"/>
<accession>A0A401IE24</accession>
<evidence type="ECO:0000313" key="1">
    <source>
        <dbReference type="EMBL" id="GBF79528.1"/>
    </source>
</evidence>
<dbReference type="Proteomes" id="UP000287247">
    <property type="component" value="Unassembled WGS sequence"/>
</dbReference>